<evidence type="ECO:0000256" key="3">
    <source>
        <dbReference type="ARBA" id="ARBA00022723"/>
    </source>
</evidence>
<dbReference type="Proteomes" id="UP000295783">
    <property type="component" value="Unassembled WGS sequence"/>
</dbReference>
<name>A0A4R6WV39_9PROT</name>
<dbReference type="PROSITE" id="PS51007">
    <property type="entry name" value="CYTC"/>
    <property type="match status" value="1"/>
</dbReference>
<dbReference type="GO" id="GO:0020037">
    <property type="term" value="F:heme binding"/>
    <property type="evidence" value="ECO:0007669"/>
    <property type="project" value="InterPro"/>
</dbReference>
<evidence type="ECO:0000256" key="4">
    <source>
        <dbReference type="ARBA" id="ARBA00022982"/>
    </source>
</evidence>
<proteinExistence type="predicted"/>
<sequence length="130" mass="13730">MRTAKLLPVLTAVCALTLALAQGAAAADPASGEKVFNKCKACHTLEAGKNKIGPSLQGIIGRTAGTVEGFKYSEAMKAAGTGGLVWNDETLDKYLENTKGFVPGNKMPFPGLKKPEERADVIAYIKSMMK</sequence>
<keyword evidence="2 6" id="KW-0349">Heme</keyword>
<keyword evidence="5 6" id="KW-0408">Iron</keyword>
<evidence type="ECO:0000256" key="6">
    <source>
        <dbReference type="PROSITE-ProRule" id="PRU00433"/>
    </source>
</evidence>
<keyword evidence="1" id="KW-0813">Transport</keyword>
<dbReference type="PRINTS" id="PR00604">
    <property type="entry name" value="CYTCHRMECIAB"/>
</dbReference>
<keyword evidence="7" id="KW-0732">Signal</keyword>
<feature type="signal peptide" evidence="7">
    <location>
        <begin position="1"/>
        <end position="26"/>
    </location>
</feature>
<dbReference type="Pfam" id="PF00034">
    <property type="entry name" value="Cytochrom_C"/>
    <property type="match status" value="1"/>
</dbReference>
<feature type="domain" description="Cytochrome c" evidence="8">
    <location>
        <begin position="27"/>
        <end position="129"/>
    </location>
</feature>
<dbReference type="Gene3D" id="1.10.760.10">
    <property type="entry name" value="Cytochrome c-like domain"/>
    <property type="match status" value="1"/>
</dbReference>
<organism evidence="9 10">
    <name type="scientific">Dongia mobilis</name>
    <dbReference type="NCBI Taxonomy" id="578943"/>
    <lineage>
        <taxon>Bacteria</taxon>
        <taxon>Pseudomonadati</taxon>
        <taxon>Pseudomonadota</taxon>
        <taxon>Alphaproteobacteria</taxon>
        <taxon>Rhodospirillales</taxon>
        <taxon>Dongiaceae</taxon>
        <taxon>Dongia</taxon>
    </lineage>
</organism>
<evidence type="ECO:0000259" key="8">
    <source>
        <dbReference type="PROSITE" id="PS51007"/>
    </source>
</evidence>
<dbReference type="SUPFAM" id="SSF46626">
    <property type="entry name" value="Cytochrome c"/>
    <property type="match status" value="1"/>
</dbReference>
<dbReference type="InterPro" id="IPR009056">
    <property type="entry name" value="Cyt_c-like_dom"/>
</dbReference>
<dbReference type="InterPro" id="IPR036909">
    <property type="entry name" value="Cyt_c-like_dom_sf"/>
</dbReference>
<reference evidence="9 10" key="1">
    <citation type="submission" date="2019-03" db="EMBL/GenBank/DDBJ databases">
        <title>Genomic Encyclopedia of Type Strains, Phase III (KMG-III): the genomes of soil and plant-associated and newly described type strains.</title>
        <authorList>
            <person name="Whitman W."/>
        </authorList>
    </citation>
    <scope>NUCLEOTIDE SEQUENCE [LARGE SCALE GENOMIC DNA]</scope>
    <source>
        <strain evidence="9 10">CGMCC 1.7660</strain>
    </source>
</reference>
<comment type="caution">
    <text evidence="9">The sequence shown here is derived from an EMBL/GenBank/DDBJ whole genome shotgun (WGS) entry which is preliminary data.</text>
</comment>
<evidence type="ECO:0000256" key="2">
    <source>
        <dbReference type="ARBA" id="ARBA00022617"/>
    </source>
</evidence>
<dbReference type="AlphaFoldDB" id="A0A4R6WV39"/>
<protein>
    <submittedName>
        <fullName evidence="9">Cytochrome c</fullName>
    </submittedName>
</protein>
<dbReference type="RefSeq" id="WP_243735548.1">
    <property type="nucleotide sequence ID" value="NZ_SNYW01000007.1"/>
</dbReference>
<evidence type="ECO:0000256" key="5">
    <source>
        <dbReference type="ARBA" id="ARBA00023004"/>
    </source>
</evidence>
<evidence type="ECO:0000256" key="1">
    <source>
        <dbReference type="ARBA" id="ARBA00022448"/>
    </source>
</evidence>
<accession>A0A4R6WV39</accession>
<keyword evidence="4" id="KW-0249">Electron transport</keyword>
<feature type="chain" id="PRO_5020710678" evidence="7">
    <location>
        <begin position="27"/>
        <end position="130"/>
    </location>
</feature>
<keyword evidence="10" id="KW-1185">Reference proteome</keyword>
<evidence type="ECO:0000313" key="9">
    <source>
        <dbReference type="EMBL" id="TDQ82942.1"/>
    </source>
</evidence>
<dbReference type="GO" id="GO:0009055">
    <property type="term" value="F:electron transfer activity"/>
    <property type="evidence" value="ECO:0007669"/>
    <property type="project" value="InterPro"/>
</dbReference>
<gene>
    <name evidence="9" type="ORF">A8950_1224</name>
</gene>
<keyword evidence="3 6" id="KW-0479">Metal-binding</keyword>
<evidence type="ECO:0000256" key="7">
    <source>
        <dbReference type="SAM" id="SignalP"/>
    </source>
</evidence>
<evidence type="ECO:0000313" key="10">
    <source>
        <dbReference type="Proteomes" id="UP000295783"/>
    </source>
</evidence>
<dbReference type="EMBL" id="SNYW01000007">
    <property type="protein sequence ID" value="TDQ82942.1"/>
    <property type="molecule type" value="Genomic_DNA"/>
</dbReference>
<dbReference type="PANTHER" id="PTHR11961">
    <property type="entry name" value="CYTOCHROME C"/>
    <property type="match status" value="1"/>
</dbReference>
<dbReference type="InterPro" id="IPR002327">
    <property type="entry name" value="Cyt_c_1A/1B"/>
</dbReference>
<dbReference type="GO" id="GO:0046872">
    <property type="term" value="F:metal ion binding"/>
    <property type="evidence" value="ECO:0007669"/>
    <property type="project" value="UniProtKB-KW"/>
</dbReference>